<dbReference type="Gene3D" id="3.30.360.10">
    <property type="entry name" value="Dihydrodipicolinate Reductase, domain 2"/>
    <property type="match status" value="1"/>
</dbReference>
<dbReference type="GO" id="GO:0050112">
    <property type="term" value="F:inositol 2-dehydrogenase (NAD+) activity"/>
    <property type="evidence" value="ECO:0007669"/>
    <property type="project" value="UniProtKB-EC"/>
</dbReference>
<dbReference type="InterPro" id="IPR036291">
    <property type="entry name" value="NAD(P)-bd_dom_sf"/>
</dbReference>
<dbReference type="InterPro" id="IPR051317">
    <property type="entry name" value="Gfo/Idh/MocA_oxidoreduct"/>
</dbReference>
<dbReference type="OrthoDB" id="9795543at2"/>
<evidence type="ECO:0000313" key="4">
    <source>
        <dbReference type="Proteomes" id="UP000322214"/>
    </source>
</evidence>
<dbReference type="SUPFAM" id="SSF55347">
    <property type="entry name" value="Glyceraldehyde-3-phosphate dehydrogenase-like, C-terminal domain"/>
    <property type="match status" value="1"/>
</dbReference>
<dbReference type="SUPFAM" id="SSF51735">
    <property type="entry name" value="NAD(P)-binding Rossmann-fold domains"/>
    <property type="match status" value="1"/>
</dbReference>
<dbReference type="Pfam" id="PF01408">
    <property type="entry name" value="GFO_IDH_MocA"/>
    <property type="match status" value="1"/>
</dbReference>
<sequence>MSKTEKLRGVIVGAGYFSRFHHEAWNRVEGVEIIANCDSDIGKARTYAEEFEIPRSVATEELDQVLAEEKPDFIDIVTPPGTHFELCQKAIDSGCAIICQKPLAPDWGQTLALADLIRGSNARFMVHENWRWQPWYRQIKKMLDAGQIGDVFHCNVHCRMGDGWGEDAYLARQPFFRDYERLFIFETGVHFLDTFRFLFGEVESLFARTARRNPVIKGEDSALIVCEMESGATAVLDANRYNESSAADARYTFGTVRIEGSKGHLELGFDGSITLKPLGQAAQQVDYQPSRTGFAGDCVFALQQHFADCMHRGTPFESTIDDYLKTVALVEKAYESAEISGKTD</sequence>
<protein>
    <submittedName>
        <fullName evidence="3">Inositol 2-dehydrogenase</fullName>
        <ecNumber evidence="3">1.1.1.18</ecNumber>
    </submittedName>
</protein>
<feature type="domain" description="Gfo/Idh/MocA-like oxidoreductase N-terminal" evidence="1">
    <location>
        <begin position="8"/>
        <end position="126"/>
    </location>
</feature>
<dbReference type="GO" id="GO:0000166">
    <property type="term" value="F:nucleotide binding"/>
    <property type="evidence" value="ECO:0007669"/>
    <property type="project" value="InterPro"/>
</dbReference>
<evidence type="ECO:0000259" key="1">
    <source>
        <dbReference type="Pfam" id="PF01408"/>
    </source>
</evidence>
<dbReference type="KEGG" id="mff:MFFC18_42680"/>
<dbReference type="EC" id="1.1.1.18" evidence="3"/>
<dbReference type="Pfam" id="PF22725">
    <property type="entry name" value="GFO_IDH_MocA_C3"/>
    <property type="match status" value="1"/>
</dbReference>
<accession>A0A5B9PFL8</accession>
<dbReference type="STRING" id="980251.GCA_001642875_01303"/>
<evidence type="ECO:0000313" key="3">
    <source>
        <dbReference type="EMBL" id="QEG24349.1"/>
    </source>
</evidence>
<dbReference type="PANTHER" id="PTHR43708:SF8">
    <property type="entry name" value="OXIDOREDUCTASE"/>
    <property type="match status" value="1"/>
</dbReference>
<feature type="domain" description="GFO/IDH/MocA-like oxidoreductase" evidence="2">
    <location>
        <begin position="136"/>
        <end position="265"/>
    </location>
</feature>
<dbReference type="EMBL" id="CP042912">
    <property type="protein sequence ID" value="QEG24349.1"/>
    <property type="molecule type" value="Genomic_DNA"/>
</dbReference>
<name>A0A5B9PFL8_9BACT</name>
<reference evidence="3 4" key="1">
    <citation type="submission" date="2019-08" db="EMBL/GenBank/DDBJ databases">
        <title>Deep-cultivation of Planctomycetes and their phenomic and genomic characterization uncovers novel biology.</title>
        <authorList>
            <person name="Wiegand S."/>
            <person name="Jogler M."/>
            <person name="Boedeker C."/>
            <person name="Pinto D."/>
            <person name="Vollmers J."/>
            <person name="Rivas-Marin E."/>
            <person name="Kohn T."/>
            <person name="Peeters S.H."/>
            <person name="Heuer A."/>
            <person name="Rast P."/>
            <person name="Oberbeckmann S."/>
            <person name="Bunk B."/>
            <person name="Jeske O."/>
            <person name="Meyerdierks A."/>
            <person name="Storesund J.E."/>
            <person name="Kallscheuer N."/>
            <person name="Luecker S."/>
            <person name="Lage O.M."/>
            <person name="Pohl T."/>
            <person name="Merkel B.J."/>
            <person name="Hornburger P."/>
            <person name="Mueller R.-W."/>
            <person name="Bruemmer F."/>
            <person name="Labrenz M."/>
            <person name="Spormann A.M."/>
            <person name="Op den Camp H."/>
            <person name="Overmann J."/>
            <person name="Amann R."/>
            <person name="Jetten M.S.M."/>
            <person name="Mascher T."/>
            <person name="Medema M.H."/>
            <person name="Devos D.P."/>
            <person name="Kaster A.-K."/>
            <person name="Ovreas L."/>
            <person name="Rohde M."/>
            <person name="Galperin M.Y."/>
            <person name="Jogler C."/>
        </authorList>
    </citation>
    <scope>NUCLEOTIDE SEQUENCE [LARGE SCALE GENOMIC DNA]</scope>
    <source>
        <strain evidence="3 4">FC18</strain>
    </source>
</reference>
<dbReference type="InterPro" id="IPR000683">
    <property type="entry name" value="Gfo/Idh/MocA-like_OxRdtase_N"/>
</dbReference>
<keyword evidence="3" id="KW-0560">Oxidoreductase</keyword>
<dbReference type="Gene3D" id="3.40.50.720">
    <property type="entry name" value="NAD(P)-binding Rossmann-like Domain"/>
    <property type="match status" value="1"/>
</dbReference>
<dbReference type="InterPro" id="IPR055170">
    <property type="entry name" value="GFO_IDH_MocA-like_dom"/>
</dbReference>
<proteinExistence type="predicted"/>
<evidence type="ECO:0000259" key="2">
    <source>
        <dbReference type="Pfam" id="PF22725"/>
    </source>
</evidence>
<organism evidence="3 4">
    <name type="scientific">Mariniblastus fucicola</name>
    <dbReference type="NCBI Taxonomy" id="980251"/>
    <lineage>
        <taxon>Bacteria</taxon>
        <taxon>Pseudomonadati</taxon>
        <taxon>Planctomycetota</taxon>
        <taxon>Planctomycetia</taxon>
        <taxon>Pirellulales</taxon>
        <taxon>Pirellulaceae</taxon>
        <taxon>Mariniblastus</taxon>
    </lineage>
</organism>
<dbReference type="AlphaFoldDB" id="A0A5B9PFL8"/>
<keyword evidence="4" id="KW-1185">Reference proteome</keyword>
<dbReference type="PANTHER" id="PTHR43708">
    <property type="entry name" value="CONSERVED EXPRESSED OXIDOREDUCTASE (EUROFUNG)"/>
    <property type="match status" value="1"/>
</dbReference>
<gene>
    <name evidence="3" type="primary">idhA</name>
    <name evidence="3" type="ORF">MFFC18_42680</name>
</gene>
<dbReference type="RefSeq" id="WP_075084066.1">
    <property type="nucleotide sequence ID" value="NZ_CP042912.1"/>
</dbReference>
<dbReference type="Proteomes" id="UP000322214">
    <property type="component" value="Chromosome"/>
</dbReference>